<evidence type="ECO:0000256" key="1">
    <source>
        <dbReference type="SAM" id="MobiDB-lite"/>
    </source>
</evidence>
<sequence>MPHSPSGLASVSDAPAEGDEVCMSLASSPECLLMDPHAKAEKGAPLHGQRRRIAPFGLEQTARKWPASSPNRLLMLGQSRPPVCVDRGGRPKDDPMVVAPTAKRERRAYASLTHQTKQKNKRRFQRKKKKSQ</sequence>
<dbReference type="KEGG" id="vg:36843594"/>
<protein>
    <submittedName>
        <fullName evidence="2">Uncharacterized protein</fullName>
    </submittedName>
</protein>
<accession>A0A2U7U7Q4</accession>
<organism evidence="2">
    <name type="scientific">Pandoravirus quercus</name>
    <dbReference type="NCBI Taxonomy" id="2107709"/>
    <lineage>
        <taxon>Viruses</taxon>
        <taxon>Pandoravirus</taxon>
    </lineage>
</organism>
<evidence type="ECO:0000313" key="2">
    <source>
        <dbReference type="EMBL" id="AVK74453.1"/>
    </source>
</evidence>
<gene>
    <name evidence="2" type="ORF">pqer_cds_31</name>
</gene>
<reference evidence="2" key="1">
    <citation type="journal article" date="2018" name="Nat. Commun.">
        <title>Diversity and evolution of the emerging Pandoraviridae family.</title>
        <authorList>
            <person name="Legendre M."/>
            <person name="Fabre E."/>
            <person name="Poirot O."/>
            <person name="Jeudy S."/>
            <person name="Lartigue A."/>
            <person name="Alempic J.M."/>
            <person name="Beucher L."/>
            <person name="Philippe N."/>
            <person name="Bertaux L."/>
            <person name="Christo-Foroux E."/>
            <person name="Labadie K."/>
            <person name="Coute Y."/>
            <person name="Abergel C."/>
            <person name="Claverie J.M."/>
        </authorList>
    </citation>
    <scope>NUCLEOTIDE SEQUENCE [LARGE SCALE GENOMIC DNA]</scope>
    <source>
        <strain evidence="2">Quercus</strain>
    </source>
</reference>
<feature type="compositionally biased region" description="Basic residues" evidence="1">
    <location>
        <begin position="116"/>
        <end position="132"/>
    </location>
</feature>
<proteinExistence type="predicted"/>
<dbReference type="GeneID" id="36843594"/>
<dbReference type="Proteomes" id="UP000248852">
    <property type="component" value="Segment"/>
</dbReference>
<feature type="region of interest" description="Disordered" evidence="1">
    <location>
        <begin position="59"/>
        <end position="132"/>
    </location>
</feature>
<dbReference type="RefSeq" id="YP_009482722.1">
    <property type="nucleotide sequence ID" value="NC_037667.1"/>
</dbReference>
<dbReference type="EMBL" id="MG011689">
    <property type="protein sequence ID" value="AVK74453.1"/>
    <property type="molecule type" value="Genomic_DNA"/>
</dbReference>
<name>A0A2U7U7Q4_9VIRU</name>